<dbReference type="STRING" id="1802624.A2982_01305"/>
<sequence>MTLKQAEFDSYYNKELQYIKWFEPYIQPKMLDEWNNQSIRAGMWLLDVGGGCSLDSIFYASNGIHTVVLDFSENALNKLKKLADFYGVKIECENASILSVPERLSNKFDILTDNGCFHHIEPEYRLQYINSASHLLKKGGLLYIRAISEYVPPSTDNSLSAYRISADDITRKEFLDKFKLVEMSLFDYILNPRGRQKIWFIKLQRR</sequence>
<evidence type="ECO:0000259" key="1">
    <source>
        <dbReference type="Pfam" id="PF08242"/>
    </source>
</evidence>
<protein>
    <recommendedName>
        <fullName evidence="1">Methyltransferase type 12 domain-containing protein</fullName>
    </recommendedName>
</protein>
<dbReference type="CDD" id="cd02440">
    <property type="entry name" value="AdoMet_MTases"/>
    <property type="match status" value="1"/>
</dbReference>
<dbReference type="EMBL" id="MEVH01000005">
    <property type="protein sequence ID" value="OGC52114.1"/>
    <property type="molecule type" value="Genomic_DNA"/>
</dbReference>
<evidence type="ECO:0000313" key="3">
    <source>
        <dbReference type="Proteomes" id="UP000178771"/>
    </source>
</evidence>
<reference evidence="2 3" key="1">
    <citation type="journal article" date="2016" name="Nat. Commun.">
        <title>Thousands of microbial genomes shed light on interconnected biogeochemical processes in an aquifer system.</title>
        <authorList>
            <person name="Anantharaman K."/>
            <person name="Brown C.T."/>
            <person name="Hug L.A."/>
            <person name="Sharon I."/>
            <person name="Castelle C.J."/>
            <person name="Probst A.J."/>
            <person name="Thomas B.C."/>
            <person name="Singh A."/>
            <person name="Wilkins M.J."/>
            <person name="Karaoz U."/>
            <person name="Brodie E.L."/>
            <person name="Williams K.H."/>
            <person name="Hubbard S.S."/>
            <person name="Banfield J.F."/>
        </authorList>
    </citation>
    <scope>NUCLEOTIDE SEQUENCE [LARGE SCALE GENOMIC DNA]</scope>
</reference>
<dbReference type="InterPro" id="IPR013217">
    <property type="entry name" value="Methyltransf_12"/>
</dbReference>
<dbReference type="Gene3D" id="3.40.50.150">
    <property type="entry name" value="Vaccinia Virus protein VP39"/>
    <property type="match status" value="1"/>
</dbReference>
<dbReference type="AlphaFoldDB" id="A0A1F4V4N0"/>
<name>A0A1F4V4N0_UNCKA</name>
<dbReference type="SUPFAM" id="SSF53335">
    <property type="entry name" value="S-adenosyl-L-methionine-dependent methyltransferases"/>
    <property type="match status" value="1"/>
</dbReference>
<evidence type="ECO:0000313" key="2">
    <source>
        <dbReference type="EMBL" id="OGC52114.1"/>
    </source>
</evidence>
<dbReference type="Proteomes" id="UP000178771">
    <property type="component" value="Unassembled WGS sequence"/>
</dbReference>
<organism evidence="2 3">
    <name type="scientific">candidate division WWE3 bacterium RIFCSPLOWO2_01_FULL_39_13</name>
    <dbReference type="NCBI Taxonomy" id="1802624"/>
    <lineage>
        <taxon>Bacteria</taxon>
        <taxon>Katanobacteria</taxon>
    </lineage>
</organism>
<proteinExistence type="predicted"/>
<gene>
    <name evidence="2" type="ORF">A2982_01305</name>
</gene>
<dbReference type="Pfam" id="PF08242">
    <property type="entry name" value="Methyltransf_12"/>
    <property type="match status" value="1"/>
</dbReference>
<accession>A0A1F4V4N0</accession>
<comment type="caution">
    <text evidence="2">The sequence shown here is derived from an EMBL/GenBank/DDBJ whole genome shotgun (WGS) entry which is preliminary data.</text>
</comment>
<dbReference type="InterPro" id="IPR029063">
    <property type="entry name" value="SAM-dependent_MTases_sf"/>
</dbReference>
<feature type="domain" description="Methyltransferase type 12" evidence="1">
    <location>
        <begin position="46"/>
        <end position="142"/>
    </location>
</feature>